<feature type="region of interest" description="Disordered" evidence="1">
    <location>
        <begin position="141"/>
        <end position="170"/>
    </location>
</feature>
<dbReference type="VEuPathDB" id="FungiDB:SMAC_08833"/>
<evidence type="ECO:0000313" key="5">
    <source>
        <dbReference type="Proteomes" id="UP000433876"/>
    </source>
</evidence>
<comment type="caution">
    <text evidence="4">The sequence shown here is derived from an EMBL/GenBank/DDBJ whole genome shotgun (WGS) entry which is preliminary data.</text>
</comment>
<dbReference type="Pfam" id="PF20179">
    <property type="entry name" value="MSS51_C"/>
    <property type="match status" value="1"/>
</dbReference>
<reference evidence="4 5" key="1">
    <citation type="submission" date="2017-07" db="EMBL/GenBank/DDBJ databases">
        <title>Genome sequence of the Sordaria macrospora wild type strain R19027.</title>
        <authorList>
            <person name="Nowrousian M."/>
            <person name="Teichert I."/>
            <person name="Kueck U."/>
        </authorList>
    </citation>
    <scope>NUCLEOTIDE SEQUENCE [LARGE SCALE GENOMIC DNA]</scope>
    <source>
        <strain evidence="4 5">R19027</strain>
        <tissue evidence="4">Mycelium</tissue>
    </source>
</reference>
<dbReference type="GO" id="GO:0033617">
    <property type="term" value="P:mitochondrial respiratory chain complex IV assembly"/>
    <property type="evidence" value="ECO:0007669"/>
    <property type="project" value="TreeGrafter"/>
</dbReference>
<dbReference type="PANTHER" id="PTHR28069:SF1">
    <property type="entry name" value="PROTEIN MSS51, MITOCHONDRIAL"/>
    <property type="match status" value="1"/>
</dbReference>
<dbReference type="Pfam" id="PF13824">
    <property type="entry name" value="zf-Mss51"/>
    <property type="match status" value="1"/>
</dbReference>
<feature type="domain" description="Mitochondrial splicing suppressor 51-like C-terminal" evidence="3">
    <location>
        <begin position="267"/>
        <end position="494"/>
    </location>
</feature>
<evidence type="ECO:0000256" key="1">
    <source>
        <dbReference type="SAM" id="MobiDB-lite"/>
    </source>
</evidence>
<dbReference type="InterPro" id="IPR046824">
    <property type="entry name" value="Mss51-like_C"/>
</dbReference>
<dbReference type="Proteomes" id="UP000433876">
    <property type="component" value="Unassembled WGS sequence"/>
</dbReference>
<dbReference type="AlphaFoldDB" id="A0A8S8ZBF9"/>
<proteinExistence type="predicted"/>
<organism evidence="4 5">
    <name type="scientific">Sordaria macrospora</name>
    <dbReference type="NCBI Taxonomy" id="5147"/>
    <lineage>
        <taxon>Eukaryota</taxon>
        <taxon>Fungi</taxon>
        <taxon>Dikarya</taxon>
        <taxon>Ascomycota</taxon>
        <taxon>Pezizomycotina</taxon>
        <taxon>Sordariomycetes</taxon>
        <taxon>Sordariomycetidae</taxon>
        <taxon>Sordariales</taxon>
        <taxon>Sordariaceae</taxon>
        <taxon>Sordaria</taxon>
    </lineage>
</organism>
<dbReference type="SUPFAM" id="SSF144232">
    <property type="entry name" value="HIT/MYND zinc finger-like"/>
    <property type="match status" value="1"/>
</dbReference>
<evidence type="ECO:0008006" key="6">
    <source>
        <dbReference type="Google" id="ProtNLM"/>
    </source>
</evidence>
<dbReference type="GO" id="GO:0005739">
    <property type="term" value="C:mitochondrion"/>
    <property type="evidence" value="ECO:0007669"/>
    <property type="project" value="GOC"/>
</dbReference>
<dbReference type="PANTHER" id="PTHR28069">
    <property type="entry name" value="GH20023P"/>
    <property type="match status" value="1"/>
</dbReference>
<dbReference type="InterPro" id="IPR032717">
    <property type="entry name" value="Mss51_Znf"/>
</dbReference>
<evidence type="ECO:0000313" key="4">
    <source>
        <dbReference type="EMBL" id="KAA8623940.1"/>
    </source>
</evidence>
<feature type="domain" description="Mitochondrial splicing suppressor 51 zinc-finger" evidence="2">
    <location>
        <begin position="142"/>
        <end position="213"/>
    </location>
</feature>
<feature type="compositionally biased region" description="Low complexity" evidence="1">
    <location>
        <begin position="45"/>
        <end position="62"/>
    </location>
</feature>
<protein>
    <recommendedName>
        <fullName evidence="6">MSS51 protein</fullName>
    </recommendedName>
</protein>
<dbReference type="OMA" id="CSEEHWA"/>
<dbReference type="EMBL" id="NMPR01000290">
    <property type="protein sequence ID" value="KAA8623940.1"/>
    <property type="molecule type" value="Genomic_DNA"/>
</dbReference>
<feature type="region of interest" description="Disordered" evidence="1">
    <location>
        <begin position="45"/>
        <end position="97"/>
    </location>
</feature>
<evidence type="ECO:0000259" key="3">
    <source>
        <dbReference type="Pfam" id="PF20179"/>
    </source>
</evidence>
<gene>
    <name evidence="4" type="ORF">SMACR_08833</name>
</gene>
<feature type="compositionally biased region" description="Polar residues" evidence="1">
    <location>
        <begin position="152"/>
        <end position="166"/>
    </location>
</feature>
<feature type="compositionally biased region" description="Low complexity" evidence="1">
    <location>
        <begin position="80"/>
        <end position="94"/>
    </location>
</feature>
<accession>A0A8S8ZBF9</accession>
<name>A0A8S8ZBF9_SORMA</name>
<sequence length="528" mass="59551">MALPADRAVRPVLSKLCSQCSSFTARQSRQSAAFLQSAQQRSVSSIRGAQSSSSSSRQAGGITTTVSRPTQTSITNKLPSVVSQSRSKASSSTSFATNEDLASVGIPSKPILEQDNLFHSFTNSPIPKIRQRAAFIKEHASCPHHSHRPGQFSETSRQVDSESGSQPPKHVDFECPDCGIPVYCSEQHWMDDYEKHLEICDTLRQINEDDHDLHSGRHFYEFNYAGPQMDDAMVNMTNWDTFMYTRQFEAVNDDRCMRQATKLLTYPLTIGSILHELSPYHIRNRLTVEGLKSLTALRYTLHPPKTGGNESIKGLRPEAPPVRLFILGARAESSLPRDAWVQLAHLFPRSRFHLIFIGPESMMNRDDEFPLPPRTPSNPYGAVVEDRVWPTMKISTIVDYYHTIHKTGYFAPHDPYFDAFVLFHPGLGHPASSHEWEETLPMLLETKAPIIATGYTQADMERDVEWVNKKAKGEFDILMEPGENIFRSLRWDLNDLDPQDISAGNWGVWAFRGKRYEATVKDDGVIAV</sequence>
<evidence type="ECO:0000259" key="2">
    <source>
        <dbReference type="Pfam" id="PF13824"/>
    </source>
</evidence>
<feature type="compositionally biased region" description="Polar residues" evidence="1">
    <location>
        <begin position="63"/>
        <end position="78"/>
    </location>
</feature>